<dbReference type="InterPro" id="IPR037171">
    <property type="entry name" value="NagB/RpiA_transferase-like"/>
</dbReference>
<feature type="binding site" evidence="2">
    <location>
        <begin position="250"/>
        <end position="251"/>
    </location>
    <ligand>
        <name>substrate</name>
    </ligand>
</feature>
<dbReference type="InterPro" id="IPR011559">
    <property type="entry name" value="Initiation_fac_2B_a/b/d"/>
</dbReference>
<name>A0ABX5VWI8_9PROT</name>
<dbReference type="GO" id="GO:0046523">
    <property type="term" value="F:S-methyl-5-thioribose-1-phosphate isomerase activity"/>
    <property type="evidence" value="ECO:0007669"/>
    <property type="project" value="UniProtKB-EC"/>
</dbReference>
<comment type="function">
    <text evidence="2">Catalyzes the interconversion of methylthioribose-1-phosphate (MTR-1-P) into methylthioribulose-1-phosphate (MTRu-1-P).</text>
</comment>
<dbReference type="InterPro" id="IPR000649">
    <property type="entry name" value="IF-2B-related"/>
</dbReference>
<sequence length="355" mass="39824">MKVNGEDFQTIWLDSTESIIHIIDQTKLPHHFTTKPLHSLDEVINAIKIMEVRGAPLIGVTAAFGIAFAMKNNSSDDSLKDASSRLFQSRPTAVNLQWALNRMNKELMPITSEKRFEAAWSLCQTILDEDIKTNQSIGKHGLDLIENNFNKKTLQILTHCNAGWLATVDYGTALSPLYYAYNKGIDFHVWVDETRPRNQGAHLTAWELGQHKIPHTLISDNAGGHLMQKGEVDFVIVGADRISMHGDVCNKIGTYLKAVAAFENNIPFYVAAPKSNIDRDATKNFFDIPIESRHEEEVLMMQGLNSNNELTNIQIAPKGTRAFNPAFDITPHKYVTKIITEDGVYSPQELKSVYS</sequence>
<evidence type="ECO:0000313" key="4">
    <source>
        <dbReference type="Proteomes" id="UP000312702"/>
    </source>
</evidence>
<dbReference type="HAMAP" id="MF_01678">
    <property type="entry name" value="Salvage_MtnA"/>
    <property type="match status" value="1"/>
</dbReference>
<dbReference type="NCBIfam" id="TIGR00524">
    <property type="entry name" value="eIF-2B_rel"/>
    <property type="match status" value="1"/>
</dbReference>
<keyword evidence="2" id="KW-0486">Methionine biosynthesis</keyword>
<dbReference type="PANTHER" id="PTHR43475">
    <property type="entry name" value="METHYLTHIORIBOSE-1-PHOSPHATE ISOMERASE"/>
    <property type="match status" value="1"/>
</dbReference>
<dbReference type="Gene3D" id="1.20.120.420">
    <property type="entry name" value="translation initiation factor eif-2b, domain 1"/>
    <property type="match status" value="1"/>
</dbReference>
<dbReference type="RefSeq" id="WP_139909557.1">
    <property type="nucleotide sequence ID" value="NZ_CP040973.1"/>
</dbReference>
<dbReference type="InterPro" id="IPR027363">
    <property type="entry name" value="M1Pi_N"/>
</dbReference>
<gene>
    <name evidence="2 3" type="primary">mtnA</name>
    <name evidence="3" type="ORF">FIT74_06710</name>
</gene>
<feature type="active site" description="Proton donor" evidence="2">
    <location>
        <position position="240"/>
    </location>
</feature>
<dbReference type="Proteomes" id="UP000312702">
    <property type="component" value="Chromosome"/>
</dbReference>
<comment type="catalytic activity">
    <reaction evidence="2">
        <text>5-(methylsulfanyl)-alpha-D-ribose 1-phosphate = 5-(methylsulfanyl)-D-ribulose 1-phosphate</text>
        <dbReference type="Rhea" id="RHEA:19989"/>
        <dbReference type="ChEBI" id="CHEBI:58533"/>
        <dbReference type="ChEBI" id="CHEBI:58548"/>
        <dbReference type="EC" id="5.3.1.23"/>
    </reaction>
</comment>
<dbReference type="PANTHER" id="PTHR43475:SF1">
    <property type="entry name" value="METHYLTHIORIBOSE-1-PHOSPHATE ISOMERASE"/>
    <property type="match status" value="1"/>
</dbReference>
<dbReference type="EC" id="5.3.1.23" evidence="2"/>
<dbReference type="SUPFAM" id="SSF100950">
    <property type="entry name" value="NagB/RpiA/CoA transferase-like"/>
    <property type="match status" value="1"/>
</dbReference>
<comment type="pathway">
    <text evidence="2">Amino-acid biosynthesis; L-methionine biosynthesis via salvage pathway; L-methionine from S-methyl-5-thio-alpha-D-ribose 1-phosphate: step 1/6.</text>
</comment>
<comment type="similarity">
    <text evidence="2">Belongs to the EIF-2B alpha/beta/delta subunits family. MtnA subfamily.</text>
</comment>
<dbReference type="Gene3D" id="3.40.50.10470">
    <property type="entry name" value="Translation initiation factor eif-2b, domain 2"/>
    <property type="match status" value="1"/>
</dbReference>
<keyword evidence="4" id="KW-1185">Reference proteome</keyword>
<keyword evidence="2" id="KW-0028">Amino-acid biosynthesis</keyword>
<keyword evidence="1 2" id="KW-0413">Isomerase</keyword>
<protein>
    <recommendedName>
        <fullName evidence="2">Methylthioribose-1-phosphate isomerase</fullName>
        <shortName evidence="2">M1Pi</shortName>
        <shortName evidence="2">MTR-1-P isomerase</shortName>
        <ecNumber evidence="2">5.3.1.23</ecNumber>
    </recommendedName>
    <alternativeName>
        <fullName evidence="2">S-methyl-5-thioribose-1-phosphate isomerase</fullName>
    </alternativeName>
</protein>
<evidence type="ECO:0000256" key="1">
    <source>
        <dbReference type="ARBA" id="ARBA00023235"/>
    </source>
</evidence>
<feature type="binding site" evidence="2">
    <location>
        <position position="90"/>
    </location>
    <ligand>
        <name>substrate</name>
    </ligand>
</feature>
<dbReference type="Pfam" id="PF01008">
    <property type="entry name" value="IF-2B"/>
    <property type="match status" value="1"/>
</dbReference>
<feature type="binding site" evidence="2">
    <location>
        <position position="199"/>
    </location>
    <ligand>
        <name>substrate</name>
    </ligand>
</feature>
<dbReference type="InterPro" id="IPR005251">
    <property type="entry name" value="IF-M1Pi"/>
</dbReference>
<proteinExistence type="inferred from homology"/>
<feature type="binding site" evidence="2">
    <location>
        <begin position="53"/>
        <end position="55"/>
    </location>
    <ligand>
        <name>substrate</name>
    </ligand>
</feature>
<evidence type="ECO:0000313" key="3">
    <source>
        <dbReference type="EMBL" id="QDC61815.1"/>
    </source>
</evidence>
<dbReference type="EMBL" id="CP040973">
    <property type="protein sequence ID" value="QDC61815.1"/>
    <property type="molecule type" value="Genomic_DNA"/>
</dbReference>
<evidence type="ECO:0000256" key="2">
    <source>
        <dbReference type="HAMAP-Rule" id="MF_01678"/>
    </source>
</evidence>
<feature type="site" description="Transition state stabilizer" evidence="2">
    <location>
        <position position="160"/>
    </location>
</feature>
<dbReference type="InterPro" id="IPR042529">
    <property type="entry name" value="IF_2B-like_C"/>
</dbReference>
<dbReference type="NCBIfam" id="TIGR00512">
    <property type="entry name" value="salvage_mtnA"/>
    <property type="match status" value="1"/>
</dbReference>
<dbReference type="NCBIfam" id="NF004326">
    <property type="entry name" value="PRK05720.1"/>
    <property type="match status" value="1"/>
</dbReference>
<accession>A0ABX5VWI8</accession>
<reference evidence="3 4" key="1">
    <citation type="journal article" date="2019" name="ISME J.">
        <title>Evolution in action: habitat transition from sediment to the pelagial leads to genome streamlining in Methylophilaceae.</title>
        <authorList>
            <person name="Salcher M."/>
            <person name="Schaefle D."/>
            <person name="Kaspar M."/>
            <person name="Neuenschwander S.M."/>
            <person name="Ghai R."/>
        </authorList>
    </citation>
    <scope>NUCLEOTIDE SEQUENCE [LARGE SCALE GENOMIC DNA]</scope>
    <source>
        <strain evidence="3 4">MMS-VI-25</strain>
    </source>
</reference>
<organism evidence="3 4">
    <name type="scientific">Candidatus Methylopumilus universalis</name>
    <dbReference type="NCBI Taxonomy" id="2588536"/>
    <lineage>
        <taxon>Bacteria</taxon>
        <taxon>Pseudomonadati</taxon>
        <taxon>Pseudomonadota</taxon>
        <taxon>Betaproteobacteria</taxon>
        <taxon>Nitrosomonadales</taxon>
        <taxon>Methylophilaceae</taxon>
        <taxon>Candidatus Methylopumilus</taxon>
    </lineage>
</organism>